<dbReference type="EMBL" id="FXBL01000004">
    <property type="protein sequence ID" value="SMH36809.1"/>
    <property type="molecule type" value="Genomic_DNA"/>
</dbReference>
<dbReference type="AlphaFoldDB" id="A0A1X7NI80"/>
<evidence type="ECO:0000256" key="5">
    <source>
        <dbReference type="ARBA" id="ARBA00022898"/>
    </source>
</evidence>
<dbReference type="RefSeq" id="WP_085463881.1">
    <property type="nucleotide sequence ID" value="NZ_FXBL01000004.1"/>
</dbReference>
<dbReference type="NCBIfam" id="NF004767">
    <property type="entry name" value="PRK06105.1"/>
    <property type="match status" value="1"/>
</dbReference>
<dbReference type="InterPro" id="IPR049704">
    <property type="entry name" value="Aminotrans_3_PPA_site"/>
</dbReference>
<dbReference type="GO" id="GO:0008483">
    <property type="term" value="F:transaminase activity"/>
    <property type="evidence" value="ECO:0007669"/>
    <property type="project" value="UniProtKB-KW"/>
</dbReference>
<evidence type="ECO:0000313" key="7">
    <source>
        <dbReference type="EMBL" id="SMH36809.1"/>
    </source>
</evidence>
<comment type="similarity">
    <text evidence="2 6">Belongs to the class-III pyridoxal-phosphate-dependent aminotransferase family.</text>
</comment>
<keyword evidence="3" id="KW-0032">Aminotransferase</keyword>
<dbReference type="PIRSF" id="PIRSF000521">
    <property type="entry name" value="Transaminase_4ab_Lys_Orn"/>
    <property type="match status" value="1"/>
</dbReference>
<accession>A0A1X7NI80</accession>
<comment type="cofactor">
    <cofactor evidence="1">
        <name>pyridoxal 5'-phosphate</name>
        <dbReference type="ChEBI" id="CHEBI:597326"/>
    </cofactor>
</comment>
<evidence type="ECO:0000256" key="2">
    <source>
        <dbReference type="ARBA" id="ARBA00008954"/>
    </source>
</evidence>
<evidence type="ECO:0000256" key="6">
    <source>
        <dbReference type="RuleBase" id="RU003560"/>
    </source>
</evidence>
<protein>
    <submittedName>
        <fullName evidence="7">L-2,4-diaminobutyrate transaminase</fullName>
    </submittedName>
</protein>
<dbReference type="InterPro" id="IPR015424">
    <property type="entry name" value="PyrdxlP-dep_Trfase"/>
</dbReference>
<dbReference type="InterPro" id="IPR005814">
    <property type="entry name" value="Aminotrans_3"/>
</dbReference>
<dbReference type="SUPFAM" id="SSF53383">
    <property type="entry name" value="PLP-dependent transferases"/>
    <property type="match status" value="1"/>
</dbReference>
<dbReference type="InterPro" id="IPR015421">
    <property type="entry name" value="PyrdxlP-dep_Trfase_major"/>
</dbReference>
<evidence type="ECO:0000256" key="3">
    <source>
        <dbReference type="ARBA" id="ARBA00022576"/>
    </source>
</evidence>
<gene>
    <name evidence="7" type="ORF">SAMN02982922_1830</name>
</gene>
<keyword evidence="8" id="KW-1185">Reference proteome</keyword>
<dbReference type="CDD" id="cd00610">
    <property type="entry name" value="OAT_like"/>
    <property type="match status" value="1"/>
</dbReference>
<dbReference type="Proteomes" id="UP000193083">
    <property type="component" value="Unassembled WGS sequence"/>
</dbReference>
<evidence type="ECO:0000256" key="4">
    <source>
        <dbReference type="ARBA" id="ARBA00022679"/>
    </source>
</evidence>
<name>A0A1X7NI80_9HYPH</name>
<dbReference type="PANTHER" id="PTHR43094:SF1">
    <property type="entry name" value="AMINOTRANSFERASE CLASS-III"/>
    <property type="match status" value="1"/>
</dbReference>
<evidence type="ECO:0000313" key="8">
    <source>
        <dbReference type="Proteomes" id="UP000193083"/>
    </source>
</evidence>
<proteinExistence type="inferred from homology"/>
<keyword evidence="5 6" id="KW-0663">Pyridoxal phosphate</keyword>
<evidence type="ECO:0000256" key="1">
    <source>
        <dbReference type="ARBA" id="ARBA00001933"/>
    </source>
</evidence>
<dbReference type="FunFam" id="3.40.640.10:FF:000014">
    <property type="entry name" value="Adenosylmethionine-8-amino-7-oxononanoate aminotransferase, probable"/>
    <property type="match status" value="1"/>
</dbReference>
<organism evidence="7 8">
    <name type="scientific">Mesorhizobium australicum</name>
    <dbReference type="NCBI Taxonomy" id="536018"/>
    <lineage>
        <taxon>Bacteria</taxon>
        <taxon>Pseudomonadati</taxon>
        <taxon>Pseudomonadota</taxon>
        <taxon>Alphaproteobacteria</taxon>
        <taxon>Hyphomicrobiales</taxon>
        <taxon>Phyllobacteriaceae</taxon>
        <taxon>Mesorhizobium</taxon>
    </lineage>
</organism>
<reference evidence="7 8" key="1">
    <citation type="submission" date="2017-04" db="EMBL/GenBank/DDBJ databases">
        <authorList>
            <person name="Afonso C.L."/>
            <person name="Miller P.J."/>
            <person name="Scott M.A."/>
            <person name="Spackman E."/>
            <person name="Goraichik I."/>
            <person name="Dimitrov K.M."/>
            <person name="Suarez D.L."/>
            <person name="Swayne D.E."/>
        </authorList>
    </citation>
    <scope>NUCLEOTIDE SEQUENCE [LARGE SCALE GENOMIC DNA]</scope>
    <source>
        <strain evidence="7 8">B5P</strain>
    </source>
</reference>
<sequence>MDGTVSQALDDTALVEADRSTFFHPFTAVADQQANGALVMSQANGSRIVDASGNEFIDGAAGLWCVNVGYGRSEISDAIAAQSRKLPYFHTFNGVSNEPGIRLSEKLLSLAPKSMRRVFYGSSGSDANDTAVKLLWYYNICRGKREKRKIISRDYAYHGVSVASGSLSGIPMVHQNFGLPLDFARHVSRPDLYRDAPSRQCYTEEAYSAYLADELDRMIRAEGADTVAGFVAEPVMGTGGVLPPPRGYFQEIQQVLDRHDVRLVSDEVITGYGRTGTWFASEACGMRPDLILTAKGVTSGYLPLSAVFVGDEIWSVIEDASKDGRVFAHGFTYSGHPTCAAAALANLDIIEREGLVERVAAISEGFRASFDDAIGDCDIVGEIRSAGLMMGVELVADRETKARLPASAKVAGRVAMAARRHGVLVRGLPNSDIVALSPPFIVTQEEIGLLAGGLRAAIDDVTKELRSEGLI</sequence>
<dbReference type="PANTHER" id="PTHR43094">
    <property type="entry name" value="AMINOTRANSFERASE"/>
    <property type="match status" value="1"/>
</dbReference>
<dbReference type="Gene3D" id="3.90.1150.10">
    <property type="entry name" value="Aspartate Aminotransferase, domain 1"/>
    <property type="match status" value="1"/>
</dbReference>
<dbReference type="GO" id="GO:0030170">
    <property type="term" value="F:pyridoxal phosphate binding"/>
    <property type="evidence" value="ECO:0007669"/>
    <property type="project" value="InterPro"/>
</dbReference>
<keyword evidence="4" id="KW-0808">Transferase</keyword>
<dbReference type="InterPro" id="IPR015422">
    <property type="entry name" value="PyrdxlP-dep_Trfase_small"/>
</dbReference>
<dbReference type="Pfam" id="PF00202">
    <property type="entry name" value="Aminotran_3"/>
    <property type="match status" value="1"/>
</dbReference>
<dbReference type="PROSITE" id="PS00600">
    <property type="entry name" value="AA_TRANSFER_CLASS_3"/>
    <property type="match status" value="1"/>
</dbReference>
<dbReference type="Gene3D" id="3.40.640.10">
    <property type="entry name" value="Type I PLP-dependent aspartate aminotransferase-like (Major domain)"/>
    <property type="match status" value="1"/>
</dbReference>